<name>A0A834YPY2_TETSI</name>
<accession>A0A834YPY2</accession>
<dbReference type="PANTHER" id="PTHR33156:SF2">
    <property type="entry name" value="OS01G0738000 PROTEIN"/>
    <property type="match status" value="1"/>
</dbReference>
<dbReference type="OMA" id="SCLSEGF"/>
<dbReference type="EMBL" id="JABCRI010000018">
    <property type="protein sequence ID" value="KAF8390398.1"/>
    <property type="molecule type" value="Genomic_DNA"/>
</dbReference>
<dbReference type="AlphaFoldDB" id="A0A834YPY2"/>
<dbReference type="Proteomes" id="UP000655225">
    <property type="component" value="Unassembled WGS sequence"/>
</dbReference>
<sequence length="139" mass="14921">MYTEGEKMAASCARRTLVSSSASATTILSRYSRPSSSSSSIASGETMFGRFAFAKPTSSSRFSRQKLPFFSRLPVELGCVQSLMPLHSVTASSLLTSMLSMKAGNWGWLSEDPSGMEFLNFIIADKLPSSIAAGFVTPL</sequence>
<dbReference type="GO" id="GO:0005739">
    <property type="term" value="C:mitochondrion"/>
    <property type="evidence" value="ECO:0007669"/>
    <property type="project" value="TreeGrafter"/>
</dbReference>
<proteinExistence type="predicted"/>
<dbReference type="InterPro" id="IPR043459">
    <property type="entry name" value="NFD6/NOXY2-like"/>
</dbReference>
<dbReference type="PANTHER" id="PTHR33156">
    <property type="entry name" value="OS02G0230000 PROTEIN"/>
    <property type="match status" value="1"/>
</dbReference>
<protein>
    <submittedName>
        <fullName evidence="1">Uncharacterized protein</fullName>
    </submittedName>
</protein>
<keyword evidence="2" id="KW-1185">Reference proteome</keyword>
<reference evidence="1 2" key="1">
    <citation type="submission" date="2020-04" db="EMBL/GenBank/DDBJ databases">
        <title>Plant Genome Project.</title>
        <authorList>
            <person name="Zhang R.-G."/>
        </authorList>
    </citation>
    <scope>NUCLEOTIDE SEQUENCE [LARGE SCALE GENOMIC DNA]</scope>
    <source>
        <strain evidence="1">YNK0</strain>
        <tissue evidence="1">Leaf</tissue>
    </source>
</reference>
<evidence type="ECO:0000313" key="1">
    <source>
        <dbReference type="EMBL" id="KAF8390398.1"/>
    </source>
</evidence>
<comment type="caution">
    <text evidence="1">The sequence shown here is derived from an EMBL/GenBank/DDBJ whole genome shotgun (WGS) entry which is preliminary data.</text>
</comment>
<gene>
    <name evidence="1" type="ORF">HHK36_024924</name>
</gene>
<organism evidence="1 2">
    <name type="scientific">Tetracentron sinense</name>
    <name type="common">Spur-leaf</name>
    <dbReference type="NCBI Taxonomy" id="13715"/>
    <lineage>
        <taxon>Eukaryota</taxon>
        <taxon>Viridiplantae</taxon>
        <taxon>Streptophyta</taxon>
        <taxon>Embryophyta</taxon>
        <taxon>Tracheophyta</taxon>
        <taxon>Spermatophyta</taxon>
        <taxon>Magnoliopsida</taxon>
        <taxon>Trochodendrales</taxon>
        <taxon>Trochodendraceae</taxon>
        <taxon>Tetracentron</taxon>
    </lineage>
</organism>
<evidence type="ECO:0000313" key="2">
    <source>
        <dbReference type="Proteomes" id="UP000655225"/>
    </source>
</evidence>
<dbReference type="OrthoDB" id="1112931at2759"/>